<dbReference type="InterPro" id="IPR050204">
    <property type="entry name" value="AraC_XylS_family_regulators"/>
</dbReference>
<organism evidence="5 6">
    <name type="scientific">Albidovulum sediminis</name>
    <dbReference type="NCBI Taxonomy" id="3066345"/>
    <lineage>
        <taxon>Bacteria</taxon>
        <taxon>Pseudomonadati</taxon>
        <taxon>Pseudomonadota</taxon>
        <taxon>Alphaproteobacteria</taxon>
        <taxon>Rhodobacterales</taxon>
        <taxon>Paracoccaceae</taxon>
        <taxon>Albidovulum</taxon>
    </lineage>
</organism>
<protein>
    <submittedName>
        <fullName evidence="5">AraC family transcriptional regulator</fullName>
    </submittedName>
</protein>
<dbReference type="Pfam" id="PF12852">
    <property type="entry name" value="Cupin_6"/>
    <property type="match status" value="1"/>
</dbReference>
<keyword evidence="1" id="KW-0805">Transcription regulation</keyword>
<dbReference type="SMART" id="SM00342">
    <property type="entry name" value="HTH_ARAC"/>
    <property type="match status" value="1"/>
</dbReference>
<dbReference type="InterPro" id="IPR014710">
    <property type="entry name" value="RmlC-like_jellyroll"/>
</dbReference>
<evidence type="ECO:0000313" key="5">
    <source>
        <dbReference type="EMBL" id="MCT8328083.1"/>
    </source>
</evidence>
<dbReference type="InterPro" id="IPR011051">
    <property type="entry name" value="RmlC_Cupin_sf"/>
</dbReference>
<sequence>MIRDDALSEVLRLVRLRACVYFARTMEAGWGLSAPATVNGPVHLVLEGRCILRIGTEEHELSAGDAVVLPRGAAHTMLDTAAARPMGGGSIIERLRALPEPATGVARMLCGHFEWDGTLDHPLFSELPQVILVRNMLGREGGALFSTIVDLITAEQSGDAPGASAVTDRMGEVLFVSLLRAWIADNVPTHGVLATINDPRLARALSYIHQNHARDLDLSRIAREAGMSRTSFATRFHEAMGMPPGAYLTEWRLLQARHLVAGSDLALPDVVERVGYVSEAGFARAFRRRFGETPAQLRRAARAA</sequence>
<dbReference type="InterPro" id="IPR032783">
    <property type="entry name" value="AraC_lig"/>
</dbReference>
<keyword evidence="2" id="KW-0238">DNA-binding</keyword>
<dbReference type="InterPro" id="IPR018060">
    <property type="entry name" value="HTH_AraC"/>
</dbReference>
<keyword evidence="6" id="KW-1185">Reference proteome</keyword>
<dbReference type="PROSITE" id="PS01124">
    <property type="entry name" value="HTH_ARAC_FAMILY_2"/>
    <property type="match status" value="1"/>
</dbReference>
<dbReference type="RefSeq" id="WP_261493529.1">
    <property type="nucleotide sequence ID" value="NZ_JAOCQF010000001.1"/>
</dbReference>
<dbReference type="Gene3D" id="1.10.10.60">
    <property type="entry name" value="Homeodomain-like"/>
    <property type="match status" value="1"/>
</dbReference>
<accession>A0ABT2NGN4</accession>
<dbReference type="SUPFAM" id="SSF51182">
    <property type="entry name" value="RmlC-like cupins"/>
    <property type="match status" value="1"/>
</dbReference>
<gene>
    <name evidence="5" type="ORF">N5I32_00995</name>
</gene>
<evidence type="ECO:0000313" key="6">
    <source>
        <dbReference type="Proteomes" id="UP001205601"/>
    </source>
</evidence>
<reference evidence="6" key="1">
    <citation type="submission" date="2023-07" db="EMBL/GenBank/DDBJ databases">
        <title>Defluviimonas sediminis sp. nov., isolated from mangrove sediment.</title>
        <authorList>
            <person name="Liu L."/>
            <person name="Li J."/>
            <person name="Huang Y."/>
            <person name="Pan J."/>
            <person name="Li M."/>
        </authorList>
    </citation>
    <scope>NUCLEOTIDE SEQUENCE [LARGE SCALE GENOMIC DNA]</scope>
    <source>
        <strain evidence="6">FT324</strain>
    </source>
</reference>
<evidence type="ECO:0000259" key="4">
    <source>
        <dbReference type="PROSITE" id="PS01124"/>
    </source>
</evidence>
<dbReference type="SUPFAM" id="SSF46689">
    <property type="entry name" value="Homeodomain-like"/>
    <property type="match status" value="2"/>
</dbReference>
<dbReference type="EMBL" id="JAOCQF010000001">
    <property type="protein sequence ID" value="MCT8328083.1"/>
    <property type="molecule type" value="Genomic_DNA"/>
</dbReference>
<name>A0ABT2NGN4_9RHOB</name>
<dbReference type="PRINTS" id="PR00032">
    <property type="entry name" value="HTHARAC"/>
</dbReference>
<dbReference type="InterPro" id="IPR020449">
    <property type="entry name" value="Tscrpt_reg_AraC-type_HTH"/>
</dbReference>
<evidence type="ECO:0000256" key="1">
    <source>
        <dbReference type="ARBA" id="ARBA00023015"/>
    </source>
</evidence>
<dbReference type="Gene3D" id="2.60.120.10">
    <property type="entry name" value="Jelly Rolls"/>
    <property type="match status" value="1"/>
</dbReference>
<dbReference type="Pfam" id="PF12833">
    <property type="entry name" value="HTH_18"/>
    <property type="match status" value="1"/>
</dbReference>
<dbReference type="PANTHER" id="PTHR46796">
    <property type="entry name" value="HTH-TYPE TRANSCRIPTIONAL ACTIVATOR RHAS-RELATED"/>
    <property type="match status" value="1"/>
</dbReference>
<keyword evidence="3" id="KW-0804">Transcription</keyword>
<evidence type="ECO:0000256" key="3">
    <source>
        <dbReference type="ARBA" id="ARBA00023163"/>
    </source>
</evidence>
<evidence type="ECO:0000256" key="2">
    <source>
        <dbReference type="ARBA" id="ARBA00023125"/>
    </source>
</evidence>
<dbReference type="PANTHER" id="PTHR46796:SF7">
    <property type="entry name" value="ARAC FAMILY TRANSCRIPTIONAL REGULATOR"/>
    <property type="match status" value="1"/>
</dbReference>
<feature type="domain" description="HTH araC/xylS-type" evidence="4">
    <location>
        <begin position="202"/>
        <end position="300"/>
    </location>
</feature>
<comment type="caution">
    <text evidence="5">The sequence shown here is derived from an EMBL/GenBank/DDBJ whole genome shotgun (WGS) entry which is preliminary data.</text>
</comment>
<proteinExistence type="predicted"/>
<dbReference type="Proteomes" id="UP001205601">
    <property type="component" value="Unassembled WGS sequence"/>
</dbReference>
<dbReference type="InterPro" id="IPR009057">
    <property type="entry name" value="Homeodomain-like_sf"/>
</dbReference>